<feature type="compositionally biased region" description="Basic and acidic residues" evidence="5">
    <location>
        <begin position="19"/>
        <end position="29"/>
    </location>
</feature>
<evidence type="ECO:0000256" key="4">
    <source>
        <dbReference type="PROSITE-ProRule" id="PRU00464"/>
    </source>
</evidence>
<keyword evidence="7" id="KW-0378">Hydrolase</keyword>
<dbReference type="InterPro" id="IPR011146">
    <property type="entry name" value="HIT-like"/>
</dbReference>
<evidence type="ECO:0000313" key="8">
    <source>
        <dbReference type="Proteomes" id="UP000199649"/>
    </source>
</evidence>
<dbReference type="GO" id="GO:0000166">
    <property type="term" value="F:nucleotide binding"/>
    <property type="evidence" value="ECO:0007669"/>
    <property type="project" value="UniProtKB-KW"/>
</dbReference>
<evidence type="ECO:0000313" key="7">
    <source>
        <dbReference type="EMBL" id="SDR67303.1"/>
    </source>
</evidence>
<evidence type="ECO:0000259" key="6">
    <source>
        <dbReference type="PROSITE" id="PS51084"/>
    </source>
</evidence>
<evidence type="ECO:0000256" key="1">
    <source>
        <dbReference type="ARBA" id="ARBA00022741"/>
    </source>
</evidence>
<keyword evidence="8" id="KW-1185">Reference proteome</keyword>
<gene>
    <name evidence="7" type="ORF">SAMN04489719_0275</name>
</gene>
<dbReference type="SUPFAM" id="SSF54197">
    <property type="entry name" value="HIT-like"/>
    <property type="match status" value="1"/>
</dbReference>
<feature type="binding site" evidence="3">
    <location>
        <position position="116"/>
    </location>
    <ligand>
        <name>substrate</name>
    </ligand>
</feature>
<organism evidence="7 8">
    <name type="scientific">Agrococcus carbonis</name>
    <dbReference type="NCBI Taxonomy" id="684552"/>
    <lineage>
        <taxon>Bacteria</taxon>
        <taxon>Bacillati</taxon>
        <taxon>Actinomycetota</taxon>
        <taxon>Actinomycetes</taxon>
        <taxon>Micrococcales</taxon>
        <taxon>Microbacteriaceae</taxon>
        <taxon>Agrococcus</taxon>
    </lineage>
</organism>
<dbReference type="InterPro" id="IPR052908">
    <property type="entry name" value="AP-4-A_phosphorylase"/>
</dbReference>
<dbReference type="Pfam" id="PF01230">
    <property type="entry name" value="HIT"/>
    <property type="match status" value="1"/>
</dbReference>
<dbReference type="Proteomes" id="UP000199649">
    <property type="component" value="Chromosome I"/>
</dbReference>
<dbReference type="EMBL" id="LT629734">
    <property type="protein sequence ID" value="SDR67303.1"/>
    <property type="molecule type" value="Genomic_DNA"/>
</dbReference>
<sequence length="226" mass="25093">MTEHGDATRRGGDPALDEPAERAAARRDSLPGFVPAPDQEEPLVAEHAWGAPTQMSSELPGVPDAFQRLWTPYRMVYIQNGQMPDEHACPFCRAPELSDDQGLIVARGETCFVLLNLYPYNTGHLMVCPYRHVGMYDQATTEEVAEMAVLTQTAMRVLSQVTRCQGFNIGMNQGRIAGAGIADHLHQHIVPRWTLDSNFFPIIAKTKALPILLEDMRQDIQAAWPA</sequence>
<evidence type="ECO:0000256" key="5">
    <source>
        <dbReference type="SAM" id="MobiDB-lite"/>
    </source>
</evidence>
<feature type="active site" description="Tele-AMP-histidine intermediate" evidence="2">
    <location>
        <position position="186"/>
    </location>
</feature>
<feature type="region of interest" description="Disordered" evidence="5">
    <location>
        <begin position="1"/>
        <end position="35"/>
    </location>
</feature>
<feature type="domain" description="HIT" evidence="6">
    <location>
        <begin position="90"/>
        <end position="199"/>
    </location>
</feature>
<dbReference type="AlphaFoldDB" id="A0A1H1KYE8"/>
<evidence type="ECO:0000256" key="3">
    <source>
        <dbReference type="PIRSR" id="PIRSR639383-2"/>
    </source>
</evidence>
<feature type="binding site" evidence="3">
    <location>
        <position position="188"/>
    </location>
    <ligand>
        <name>substrate</name>
    </ligand>
</feature>
<dbReference type="InterPro" id="IPR036265">
    <property type="entry name" value="HIT-like_sf"/>
</dbReference>
<dbReference type="Gene3D" id="3.30.428.10">
    <property type="entry name" value="HIT-like"/>
    <property type="match status" value="1"/>
</dbReference>
<dbReference type="GO" id="GO:0016787">
    <property type="term" value="F:hydrolase activity"/>
    <property type="evidence" value="ECO:0007669"/>
    <property type="project" value="UniProtKB-KW"/>
</dbReference>
<feature type="compositionally biased region" description="Basic and acidic residues" evidence="5">
    <location>
        <begin position="1"/>
        <end position="12"/>
    </location>
</feature>
<name>A0A1H1KYE8_9MICO</name>
<protein>
    <submittedName>
        <fullName evidence="7">Diadenosine tetraphosphate (Ap4A) hydrolase</fullName>
    </submittedName>
</protein>
<dbReference type="CDD" id="cd01275">
    <property type="entry name" value="FHIT"/>
    <property type="match status" value="1"/>
</dbReference>
<accession>A0A1H1KYE8</accession>
<evidence type="ECO:0000256" key="2">
    <source>
        <dbReference type="PIRSR" id="PIRSR639383-1"/>
    </source>
</evidence>
<proteinExistence type="predicted"/>
<dbReference type="PANTHER" id="PTHR42997:SF1">
    <property type="entry name" value="AP-4-A PHOSPHORYLASE"/>
    <property type="match status" value="1"/>
</dbReference>
<dbReference type="PROSITE" id="PS51084">
    <property type="entry name" value="HIT_2"/>
    <property type="match status" value="1"/>
</dbReference>
<dbReference type="InterPro" id="IPR039383">
    <property type="entry name" value="FHIT"/>
</dbReference>
<reference evidence="8" key="1">
    <citation type="submission" date="2016-10" db="EMBL/GenBank/DDBJ databases">
        <authorList>
            <person name="Varghese N."/>
            <person name="Submissions S."/>
        </authorList>
    </citation>
    <scope>NUCLEOTIDE SEQUENCE [LARGE SCALE GENOMIC DNA]</scope>
    <source>
        <strain evidence="8">DSM 22965</strain>
    </source>
</reference>
<feature type="short sequence motif" description="Histidine triad motif" evidence="4">
    <location>
        <begin position="184"/>
        <end position="188"/>
    </location>
</feature>
<keyword evidence="1" id="KW-0547">Nucleotide-binding</keyword>
<dbReference type="STRING" id="684552.SAMN04489719_0275"/>
<dbReference type="PANTHER" id="PTHR42997">
    <property type="entry name" value="HIT FAMILY HYDROLASE"/>
    <property type="match status" value="1"/>
</dbReference>